<dbReference type="EMBL" id="RQHK01000002">
    <property type="protein sequence ID" value="TGM82416.1"/>
    <property type="molecule type" value="Genomic_DNA"/>
</dbReference>
<name>A0ABY2P4L5_9LEPT</name>
<dbReference type="RefSeq" id="WP_135693825.1">
    <property type="nucleotide sequence ID" value="NZ_RQHK01000002.1"/>
</dbReference>
<evidence type="ECO:0008006" key="3">
    <source>
        <dbReference type="Google" id="ProtNLM"/>
    </source>
</evidence>
<protein>
    <recommendedName>
        <fullName evidence="3">SIR2-like domain-containing protein</fullName>
    </recommendedName>
</protein>
<gene>
    <name evidence="1" type="ORF">EHR01_06450</name>
</gene>
<dbReference type="Proteomes" id="UP000297940">
    <property type="component" value="Unassembled WGS sequence"/>
</dbReference>
<comment type="caution">
    <text evidence="1">The sequence shown here is derived from an EMBL/GenBank/DDBJ whole genome shotgun (WGS) entry which is preliminary data.</text>
</comment>
<keyword evidence="2" id="KW-1185">Reference proteome</keyword>
<evidence type="ECO:0000313" key="1">
    <source>
        <dbReference type="EMBL" id="TGM82416.1"/>
    </source>
</evidence>
<evidence type="ECO:0000313" key="2">
    <source>
        <dbReference type="Proteomes" id="UP000297940"/>
    </source>
</evidence>
<organism evidence="1 2">
    <name type="scientific">Leptospira mtsangambouensis</name>
    <dbReference type="NCBI Taxonomy" id="2484912"/>
    <lineage>
        <taxon>Bacteria</taxon>
        <taxon>Pseudomonadati</taxon>
        <taxon>Spirochaetota</taxon>
        <taxon>Spirochaetia</taxon>
        <taxon>Leptospirales</taxon>
        <taxon>Leptospiraceae</taxon>
        <taxon>Leptospira</taxon>
    </lineage>
</organism>
<dbReference type="Pfam" id="PF13289">
    <property type="entry name" value="SIR2_2"/>
    <property type="match status" value="1"/>
</dbReference>
<sequence>MNIRKKILFLGAGFSAPLDIPTMANFLERSHDLHELDPFKYKSFEVIFELIKKLHYIKSKININLNNIESILSLLEMGDYLSDKIIEGSEFEKFIKDVIIGSTKTIEFNQHYLHKNLKGEHNNIFQDRILDVYFQFILRIIGAKFKIYNRNNKILFDVSKDESNNNKYQIITLNYDNNIEEFIKLINSNSENKIKIDYENQIVSELNLTLSIAKLHGSIESRIIPPTWNKTANDQIKIIWQNAFNMLNQAHEIIFLGYSLPESDAYIKYLITYSMLNNQNLKKVTVYNNDSDINVKNRYDQLFESTLENKYSYNVASVTDFFKQETKDYVTLNHENSLSKTYGMLKT</sequence>
<accession>A0ABY2P4L5</accession>
<proteinExistence type="predicted"/>
<reference evidence="2" key="1">
    <citation type="journal article" date="2019" name="PLoS Negl. Trop. Dis.">
        <title>Revisiting the worldwide diversity of Leptospira species in the environment.</title>
        <authorList>
            <person name="Vincent A.T."/>
            <person name="Schiettekatte O."/>
            <person name="Bourhy P."/>
            <person name="Veyrier F.J."/>
            <person name="Picardeau M."/>
        </authorList>
    </citation>
    <scope>NUCLEOTIDE SEQUENCE [LARGE SCALE GENOMIC DNA]</scope>
    <source>
        <strain evidence="2">201601298</strain>
    </source>
</reference>